<dbReference type="InterPro" id="IPR016181">
    <property type="entry name" value="Acyl_CoA_acyltransferase"/>
</dbReference>
<name>A0AAX2ZDA9_9FIRM</name>
<dbReference type="AlphaFoldDB" id="A0AAX2ZDA9"/>
<dbReference type="Pfam" id="PF13673">
    <property type="entry name" value="Acetyltransf_10"/>
    <property type="match status" value="1"/>
</dbReference>
<dbReference type="GO" id="GO:0016747">
    <property type="term" value="F:acyltransferase activity, transferring groups other than amino-acyl groups"/>
    <property type="evidence" value="ECO:0007669"/>
    <property type="project" value="InterPro"/>
</dbReference>
<evidence type="ECO:0000259" key="1">
    <source>
        <dbReference type="PROSITE" id="PS51186"/>
    </source>
</evidence>
<feature type="domain" description="N-acetyltransferase" evidence="1">
    <location>
        <begin position="1"/>
        <end position="112"/>
    </location>
</feature>
<gene>
    <name evidence="2" type="ORF">JW646_16825</name>
</gene>
<dbReference type="SUPFAM" id="SSF55729">
    <property type="entry name" value="Acyl-CoA N-acyltransferases (Nat)"/>
    <property type="match status" value="1"/>
</dbReference>
<dbReference type="RefSeq" id="WP_228415737.1">
    <property type="nucleotide sequence ID" value="NZ_CP081135.1"/>
</dbReference>
<dbReference type="PROSITE" id="PS51186">
    <property type="entry name" value="GNAT"/>
    <property type="match status" value="1"/>
</dbReference>
<organism evidence="2 3">
    <name type="scientific">Terrisporobacter hibernicus</name>
    <dbReference type="NCBI Taxonomy" id="2813371"/>
    <lineage>
        <taxon>Bacteria</taxon>
        <taxon>Bacillati</taxon>
        <taxon>Bacillota</taxon>
        <taxon>Clostridia</taxon>
        <taxon>Peptostreptococcales</taxon>
        <taxon>Peptostreptococcaceae</taxon>
        <taxon>Terrisporobacter</taxon>
    </lineage>
</organism>
<accession>A0AAX2ZDA9</accession>
<keyword evidence="2" id="KW-0808">Transferase</keyword>
<keyword evidence="2" id="KW-0012">Acyltransferase</keyword>
<dbReference type="Proteomes" id="UP001198983">
    <property type="component" value="Chromosome"/>
</dbReference>
<evidence type="ECO:0000313" key="3">
    <source>
        <dbReference type="Proteomes" id="UP001198983"/>
    </source>
</evidence>
<dbReference type="KEGG" id="tem:JW646_16825"/>
<reference evidence="2 3" key="1">
    <citation type="journal article" date="2023" name="Int. J. Syst. Evol. Microbiol.">
        <title>Terrisporobacter hibernicus sp. nov., isolated from bovine faeces in Northern Ireland.</title>
        <authorList>
            <person name="Mitchell M."/>
            <person name="Nguyen S.V."/>
            <person name="Connor M."/>
            <person name="Fairley D.J."/>
            <person name="Donoghue O."/>
            <person name="Marshall H."/>
            <person name="Koolman L."/>
            <person name="McMullan G."/>
            <person name="Schaffer K.E."/>
            <person name="McGrath J.W."/>
            <person name="Fanning S."/>
        </authorList>
    </citation>
    <scope>NUCLEOTIDE SEQUENCE [LARGE SCALE GENOMIC DNA]</scope>
    <source>
        <strain evidence="2 3">MCA3</strain>
    </source>
</reference>
<protein>
    <submittedName>
        <fullName evidence="2">GNAT family N-acetyltransferase</fullName>
        <ecNumber evidence="2">2.3.1.-</ecNumber>
    </submittedName>
</protein>
<dbReference type="Gene3D" id="3.40.630.30">
    <property type="match status" value="1"/>
</dbReference>
<dbReference type="InterPro" id="IPR000182">
    <property type="entry name" value="GNAT_dom"/>
</dbReference>
<proteinExistence type="predicted"/>
<dbReference type="EMBL" id="CP081135">
    <property type="protein sequence ID" value="UEL47274.1"/>
    <property type="molecule type" value="Genomic_DNA"/>
</dbReference>
<dbReference type="EC" id="2.3.1.-" evidence="2"/>
<sequence>MKNEGFYSCKIVQKNSNEIVGIIDFKVDKETYLSLLMINSNLKGQGIGIKVYELFEMYIKSSNSTSLRIDVVTNYDKRVLDFWRKNGFESIENITLNWNEKLLHAVVMKKGL</sequence>
<keyword evidence="3" id="KW-1185">Reference proteome</keyword>
<evidence type="ECO:0000313" key="2">
    <source>
        <dbReference type="EMBL" id="UEL47274.1"/>
    </source>
</evidence>